<feature type="repeat" description="ANK" evidence="3">
    <location>
        <begin position="245"/>
        <end position="285"/>
    </location>
</feature>
<dbReference type="Gene3D" id="1.25.40.20">
    <property type="entry name" value="Ankyrin repeat-containing domain"/>
    <property type="match status" value="1"/>
</dbReference>
<evidence type="ECO:0000256" key="3">
    <source>
        <dbReference type="PROSITE-ProRule" id="PRU00023"/>
    </source>
</evidence>
<dbReference type="EMBL" id="CAJNNW010001442">
    <property type="protein sequence ID" value="CAE8638499.1"/>
    <property type="molecule type" value="Genomic_DNA"/>
</dbReference>
<keyword evidence="1" id="KW-0677">Repeat</keyword>
<gene>
    <name evidence="6" type="ORF">PGLA2088_LOCUS1850</name>
</gene>
<reference evidence="6" key="1">
    <citation type="submission" date="2021-02" db="EMBL/GenBank/DDBJ databases">
        <authorList>
            <person name="Dougan E. K."/>
            <person name="Rhodes N."/>
            <person name="Thang M."/>
            <person name="Chan C."/>
        </authorList>
    </citation>
    <scope>NUCLEOTIDE SEQUENCE</scope>
</reference>
<evidence type="ECO:0000256" key="4">
    <source>
        <dbReference type="SAM" id="MobiDB-lite"/>
    </source>
</evidence>
<dbReference type="PROSITE" id="PS50088">
    <property type="entry name" value="ANK_REPEAT"/>
    <property type="match status" value="1"/>
</dbReference>
<dbReference type="PANTHER" id="PTHR24166:SF48">
    <property type="entry name" value="PROTEIN VAPYRIN"/>
    <property type="match status" value="1"/>
</dbReference>
<proteinExistence type="predicted"/>
<dbReference type="InterPro" id="IPR050889">
    <property type="entry name" value="Dendritic_Spine_Reg/Scaffold"/>
</dbReference>
<accession>A0A813HM41</accession>
<evidence type="ECO:0000256" key="1">
    <source>
        <dbReference type="ARBA" id="ARBA00022737"/>
    </source>
</evidence>
<feature type="transmembrane region" description="Helical" evidence="5">
    <location>
        <begin position="884"/>
        <end position="903"/>
    </location>
</feature>
<evidence type="ECO:0000313" key="6">
    <source>
        <dbReference type="EMBL" id="CAE8638499.1"/>
    </source>
</evidence>
<feature type="region of interest" description="Disordered" evidence="4">
    <location>
        <begin position="1"/>
        <end position="42"/>
    </location>
</feature>
<protein>
    <submittedName>
        <fullName evidence="6">Uncharacterized protein</fullName>
    </submittedName>
</protein>
<keyword evidence="5" id="KW-0812">Transmembrane</keyword>
<keyword evidence="5" id="KW-1133">Transmembrane helix</keyword>
<evidence type="ECO:0000256" key="5">
    <source>
        <dbReference type="SAM" id="Phobius"/>
    </source>
</evidence>
<dbReference type="SUPFAM" id="SSF48403">
    <property type="entry name" value="Ankyrin repeat"/>
    <property type="match status" value="1"/>
</dbReference>
<feature type="transmembrane region" description="Helical" evidence="5">
    <location>
        <begin position="819"/>
        <end position="840"/>
    </location>
</feature>
<feature type="compositionally biased region" description="Acidic residues" evidence="4">
    <location>
        <begin position="28"/>
        <end position="41"/>
    </location>
</feature>
<organism evidence="6 7">
    <name type="scientific">Polarella glacialis</name>
    <name type="common">Dinoflagellate</name>
    <dbReference type="NCBI Taxonomy" id="89957"/>
    <lineage>
        <taxon>Eukaryota</taxon>
        <taxon>Sar</taxon>
        <taxon>Alveolata</taxon>
        <taxon>Dinophyceae</taxon>
        <taxon>Suessiales</taxon>
        <taxon>Suessiaceae</taxon>
        <taxon>Polarella</taxon>
    </lineage>
</organism>
<dbReference type="PANTHER" id="PTHR24166">
    <property type="entry name" value="ROLLING PEBBLES, ISOFORM B"/>
    <property type="match status" value="1"/>
</dbReference>
<keyword evidence="2 3" id="KW-0040">ANK repeat</keyword>
<name>A0A813HM41_POLGL</name>
<feature type="compositionally biased region" description="Basic and acidic residues" evidence="4">
    <location>
        <begin position="16"/>
        <end position="27"/>
    </location>
</feature>
<keyword evidence="5" id="KW-0472">Membrane</keyword>
<comment type="caution">
    <text evidence="6">The sequence shown here is derived from an EMBL/GenBank/DDBJ whole genome shotgun (WGS) entry which is preliminary data.</text>
</comment>
<dbReference type="InterPro" id="IPR036770">
    <property type="entry name" value="Ankyrin_rpt-contain_sf"/>
</dbReference>
<evidence type="ECO:0000313" key="7">
    <source>
        <dbReference type="Proteomes" id="UP000626109"/>
    </source>
</evidence>
<dbReference type="Proteomes" id="UP000626109">
    <property type="component" value="Unassembled WGS sequence"/>
</dbReference>
<evidence type="ECO:0000256" key="2">
    <source>
        <dbReference type="ARBA" id="ARBA00023043"/>
    </source>
</evidence>
<dbReference type="AlphaFoldDB" id="A0A813HM41"/>
<sequence length="1103" mass="122271">MTTMSQAGTPVGNKSPADEAERAQHSLDEDDQQQESEDFAEGDALLQVYNSQDPRLDRQAVTECERRLRICVKATESAGQGPSASDVLSFDIEESFAKVAVYKNHSLNHSTLVHVALLRPGFREDNTRLLWSVLEQKADVHATARYKNPDGTQTECEAVHMAASLGSVAALQLLLEYAELACEATAPAGEDSGFDKAGFVQRWATIQPAGDRFYQPIHDAAFGRKKASILWLLNHNADAGCVNRSGQTPLHLLASFGLMDDNAGDVEQVVRALLERDAGMSSLEAKVSNSHHDRKLAGRIPLELAAQEGSQFPKDHIYLLAPSHWDTATEPRFFKDVLLLAQTNNCHTAEVLARRICEKASQNSLAGARVRRRVRQESQQQFLGSAGGMSNADGSTNEAKSSEVLALLFFLAPRAAVDLMDILVARPSVQDAAKHPLPSRASMNAGRQVPFLSSGSMVPMQCTYHADAMRMGGLFRPLWKFDAEKLQEDQPEIAWHDDFIPNCSQLPSREDHIYPVNTRVLLWPNILDLEICMALTRTWDRDNYIFARLPVQAIAYCLWNNFCALHFQVFLFYRLLELSAMVIWGMSGHGLQRNPPFCPRCWSIILASVIRESINRTSSLVACYRRWTEHRTRNSPLSSMWSPTLVFHEQSVDVASCFLRLWLLWDVRVMGTSIISLVKDADRTDDNVAEDDEKLMESGISDYDQALLALNVLVLGFRLVHSLRLVDGIGKGILAIFTTFFRGTIQQMLLICVMIFANFSLAFCVLVRDQDMSWIMLYLYRGLTFGDGDGLNNLGLDPVRNHDYASIDLFGLSFNANRFLMLAGTFFFNIIVLNLIIAIYGNEYEKIEGTTHLLFLKQRLKYSCDVLSAHKDILVATPVRCRKLLWTLALPSLFGAASVLLYGGEFRKLHQASSTFADAYAGAGDTGRRLGFLDGGNGDNTSSAYSATHDWAASDGSAVAVDNRTSMPSIWLSDGSPSPHGALAAACFIAAGQLLFQALVIVYSRAEVHEGSEDSAPKFLWVCHRSDFDPKFFDNQDVTKADVRALSDDLLSRVQHLDRSIESVGARLDARIDTMLEAMQRIAASCESGKPKATEQPSGSKNT</sequence>
<dbReference type="InterPro" id="IPR002110">
    <property type="entry name" value="Ankyrin_rpt"/>
</dbReference>
<dbReference type="SMART" id="SM00248">
    <property type="entry name" value="ANK"/>
    <property type="match status" value="4"/>
</dbReference>
<feature type="transmembrane region" description="Helical" evidence="5">
    <location>
        <begin position="748"/>
        <end position="767"/>
    </location>
</feature>
<dbReference type="Pfam" id="PF13637">
    <property type="entry name" value="Ank_4"/>
    <property type="match status" value="1"/>
</dbReference>